<evidence type="ECO:0000313" key="2">
    <source>
        <dbReference type="EMBL" id="PMS28380.1"/>
    </source>
</evidence>
<evidence type="ECO:0000313" key="3">
    <source>
        <dbReference type="Proteomes" id="UP000235347"/>
    </source>
</evidence>
<accession>A0A2N7WG40</accession>
<dbReference type="Pfam" id="PF07811">
    <property type="entry name" value="TadE"/>
    <property type="match status" value="1"/>
</dbReference>
<dbReference type="Proteomes" id="UP000235347">
    <property type="component" value="Unassembled WGS sequence"/>
</dbReference>
<keyword evidence="3" id="KW-1185">Reference proteome</keyword>
<name>A0A2N7WG40_9BURK</name>
<feature type="domain" description="TadE-like" evidence="1">
    <location>
        <begin position="3"/>
        <end position="45"/>
    </location>
</feature>
<gene>
    <name evidence="2" type="ORF">C0Z19_01270</name>
</gene>
<dbReference type="EMBL" id="PNYB01000001">
    <property type="protein sequence ID" value="PMS28380.1"/>
    <property type="molecule type" value="Genomic_DNA"/>
</dbReference>
<reference evidence="2 3" key="1">
    <citation type="submission" date="2018-01" db="EMBL/GenBank/DDBJ databases">
        <title>Whole genome analyses suggest that Burkholderia sensu lato contains two further novel genera in the rhizoxinica-symbiotica group Mycetohabitans gen. nov., and Trinickia gen. nov.: implications for the evolution of diazotrophy and nodulation in the Burkholderiaceae.</title>
        <authorList>
            <person name="Estrada-de los Santos P."/>
            <person name="Palmer M."/>
            <person name="Chavez-Ramirez B."/>
            <person name="Beukes C."/>
            <person name="Steenkamp E.T."/>
            <person name="Hirsch A.M."/>
            <person name="Manyaka P."/>
            <person name="Maluk M."/>
            <person name="Lafos M."/>
            <person name="Crook M."/>
            <person name="Gross E."/>
            <person name="Simon M.F."/>
            <person name="Bueno dos Reis Junior F."/>
            <person name="Poole P.S."/>
            <person name="Venter S.N."/>
            <person name="James E.K."/>
        </authorList>
    </citation>
    <scope>NUCLEOTIDE SEQUENCE [LARGE SCALE GENOMIC DNA]</scope>
    <source>
        <strain evidence="2 3">GP25-8</strain>
    </source>
</reference>
<evidence type="ECO:0000259" key="1">
    <source>
        <dbReference type="Pfam" id="PF07811"/>
    </source>
</evidence>
<proteinExistence type="predicted"/>
<dbReference type="InterPro" id="IPR012495">
    <property type="entry name" value="TadE-like_dom"/>
</dbReference>
<organism evidence="2 3">
    <name type="scientific">Trinickia soli</name>
    <dbReference type="NCBI Taxonomy" id="380675"/>
    <lineage>
        <taxon>Bacteria</taxon>
        <taxon>Pseudomonadati</taxon>
        <taxon>Pseudomonadota</taxon>
        <taxon>Betaproteobacteria</taxon>
        <taxon>Burkholderiales</taxon>
        <taxon>Burkholderiaceae</taxon>
        <taxon>Trinickia</taxon>
    </lineage>
</organism>
<comment type="caution">
    <text evidence="2">The sequence shown here is derived from an EMBL/GenBank/DDBJ whole genome shotgun (WGS) entry which is preliminary data.</text>
</comment>
<dbReference type="AlphaFoldDB" id="A0A2N7WG40"/>
<sequence>MRGAAMVEFAIVVVPLLLLAMGVAEFGRAFYQYEALTKSTRDAARFLSMYLSTDPAYPVADAQCLAVYGTSPCPSGSATPLVDGLTTSMIVVCDASHTTGCQDATDPPQFAGVPTYDTNNGAASGTPTGSVNLVEVKIKGYQYTPIETFFNLQGLIFGNISTVMRQAS</sequence>
<protein>
    <submittedName>
        <fullName evidence="2">Pilus assembly protein TadG</fullName>
    </submittedName>
</protein>
<dbReference type="RefSeq" id="WP_102607969.1">
    <property type="nucleotide sequence ID" value="NZ_CADIKD010000006.1"/>
</dbReference>